<dbReference type="Pfam" id="PF00903">
    <property type="entry name" value="Glyoxalase"/>
    <property type="match status" value="1"/>
</dbReference>
<dbReference type="InterPro" id="IPR054560">
    <property type="entry name" value="XylE-like_N"/>
</dbReference>
<keyword evidence="7" id="KW-0560">Oxidoreductase</keyword>
<dbReference type="Gene3D" id="3.10.180.10">
    <property type="entry name" value="2,3-Dihydroxybiphenyl 1,2-Dioxygenase, domain 1"/>
    <property type="match status" value="2"/>
</dbReference>
<dbReference type="EMBL" id="BAAAOG010000011">
    <property type="protein sequence ID" value="GAA1969194.1"/>
    <property type="molecule type" value="Genomic_DNA"/>
</dbReference>
<dbReference type="InterPro" id="IPR037523">
    <property type="entry name" value="VOC_core"/>
</dbReference>
<keyword evidence="10" id="KW-1185">Reference proteome</keyword>
<evidence type="ECO:0000256" key="5">
    <source>
        <dbReference type="ARBA" id="ARBA00022797"/>
    </source>
</evidence>
<evidence type="ECO:0000313" key="10">
    <source>
        <dbReference type="Proteomes" id="UP001499933"/>
    </source>
</evidence>
<feature type="domain" description="VOC" evidence="8">
    <location>
        <begin position="152"/>
        <end position="277"/>
    </location>
</feature>
<proteinExistence type="inferred from homology"/>
<evidence type="ECO:0000256" key="2">
    <source>
        <dbReference type="ARBA" id="ARBA00011881"/>
    </source>
</evidence>
<dbReference type="Pfam" id="PF22247">
    <property type="entry name" value="Diox-like_N"/>
    <property type="match status" value="1"/>
</dbReference>
<gene>
    <name evidence="9" type="ORF">GCM10009776_35360</name>
</gene>
<evidence type="ECO:0000256" key="6">
    <source>
        <dbReference type="ARBA" id="ARBA00022964"/>
    </source>
</evidence>
<evidence type="ECO:0000256" key="7">
    <source>
        <dbReference type="ARBA" id="ARBA00023002"/>
    </source>
</evidence>
<keyword evidence="4" id="KW-0677">Repeat</keyword>
<dbReference type="InterPro" id="IPR029068">
    <property type="entry name" value="Glyas_Bleomycin-R_OHBP_Dase"/>
</dbReference>
<protein>
    <submittedName>
        <fullName evidence="9">VOC family protein</fullName>
    </submittedName>
</protein>
<dbReference type="PANTHER" id="PTHR21366">
    <property type="entry name" value="GLYOXALASE FAMILY PROTEIN"/>
    <property type="match status" value="1"/>
</dbReference>
<evidence type="ECO:0000256" key="3">
    <source>
        <dbReference type="ARBA" id="ARBA00022723"/>
    </source>
</evidence>
<sequence length="325" mass="35797">MTDRPEIAHLGSTTLSTADIDKSLWFFRDLLGMEEVARDGDSVYLRAFQELEHHSLILKDSNVNQLESVSWRTKRPEDVEQFARQLHDSGIETVEAPAGTKKGQGDSIRFFTPHGGHPFELYYDIDKPQAPEAIRSKLPSNSSTRRGLGVRRIDHVNLHTAADAVGPTEAFLRDGLGFKRRESFSAPGGGPLVATWTSVTPQVHDVAVVANPGNAVGQLHHVAFNVESYSDSLTAADVLRDHDVQIDLGPGKHGIGQAMFLYVRDPGSGHRIEIYAGGYLIFAPDWEPINWKAENFADGLTWYGEPFPLANHAMSETTSSTSKLI</sequence>
<dbReference type="SUPFAM" id="SSF54593">
    <property type="entry name" value="Glyoxalase/Bleomycin resistance protein/Dihydroxybiphenyl dioxygenase"/>
    <property type="match status" value="1"/>
</dbReference>
<organism evidence="9 10">
    <name type="scientific">Microbacterium deminutum</name>
    <dbReference type="NCBI Taxonomy" id="344164"/>
    <lineage>
        <taxon>Bacteria</taxon>
        <taxon>Bacillati</taxon>
        <taxon>Actinomycetota</taxon>
        <taxon>Actinomycetes</taxon>
        <taxon>Micrococcales</taxon>
        <taxon>Microbacteriaceae</taxon>
        <taxon>Microbacterium</taxon>
    </lineage>
</organism>
<feature type="domain" description="VOC" evidence="8">
    <location>
        <begin position="9"/>
        <end position="124"/>
    </location>
</feature>
<dbReference type="PROSITE" id="PS51819">
    <property type="entry name" value="VOC"/>
    <property type="match status" value="2"/>
</dbReference>
<dbReference type="InterPro" id="IPR050383">
    <property type="entry name" value="GlyoxalaseI/FosfomycinResist"/>
</dbReference>
<reference evidence="10" key="1">
    <citation type="journal article" date="2019" name="Int. J. Syst. Evol. Microbiol.">
        <title>The Global Catalogue of Microorganisms (GCM) 10K type strain sequencing project: providing services to taxonomists for standard genome sequencing and annotation.</title>
        <authorList>
            <consortium name="The Broad Institute Genomics Platform"/>
            <consortium name="The Broad Institute Genome Sequencing Center for Infectious Disease"/>
            <person name="Wu L."/>
            <person name="Ma J."/>
        </authorList>
    </citation>
    <scope>NUCLEOTIDE SEQUENCE [LARGE SCALE GENOMIC DNA]</scope>
    <source>
        <strain evidence="10">JCM 14901</strain>
    </source>
</reference>
<dbReference type="Proteomes" id="UP001499933">
    <property type="component" value="Unassembled WGS sequence"/>
</dbReference>
<comment type="subunit">
    <text evidence="2">Homotetramer.</text>
</comment>
<dbReference type="RefSeq" id="WP_344097202.1">
    <property type="nucleotide sequence ID" value="NZ_BAAAOG010000011.1"/>
</dbReference>
<evidence type="ECO:0000256" key="1">
    <source>
        <dbReference type="ARBA" id="ARBA00008784"/>
    </source>
</evidence>
<dbReference type="InterPro" id="IPR004360">
    <property type="entry name" value="Glyas_Fos-R_dOase_dom"/>
</dbReference>
<evidence type="ECO:0000256" key="4">
    <source>
        <dbReference type="ARBA" id="ARBA00022737"/>
    </source>
</evidence>
<name>A0ABP5CX78_9MICO</name>
<accession>A0ABP5CX78</accession>
<evidence type="ECO:0000259" key="8">
    <source>
        <dbReference type="PROSITE" id="PS51819"/>
    </source>
</evidence>
<keyword evidence="6" id="KW-0223">Dioxygenase</keyword>
<evidence type="ECO:0000313" key="9">
    <source>
        <dbReference type="EMBL" id="GAA1969194.1"/>
    </source>
</evidence>
<comment type="caution">
    <text evidence="9">The sequence shown here is derived from an EMBL/GenBank/DDBJ whole genome shotgun (WGS) entry which is preliminary data.</text>
</comment>
<keyword evidence="3" id="KW-0479">Metal-binding</keyword>
<comment type="similarity">
    <text evidence="1">Belongs to the extradiol ring-cleavage dioxygenase family.</text>
</comment>
<keyword evidence="5" id="KW-0058">Aromatic hydrocarbons catabolism</keyword>